<feature type="domain" description="AB hydrolase-1" evidence="1">
    <location>
        <begin position="33"/>
        <end position="253"/>
    </location>
</feature>
<evidence type="ECO:0000313" key="3">
    <source>
        <dbReference type="Proteomes" id="UP001055804"/>
    </source>
</evidence>
<name>A0A9J6PDR4_9PROT</name>
<dbReference type="Gene3D" id="3.40.50.1820">
    <property type="entry name" value="alpha/beta hydrolase"/>
    <property type="match status" value="1"/>
</dbReference>
<dbReference type="InterPro" id="IPR000073">
    <property type="entry name" value="AB_hydrolase_1"/>
</dbReference>
<sequence>MARALAEAGTIRAGGRALEYRRAGPPPGDAPTLLLLHEGLGCVAMWRDFPERLAEATGCAVVAYSRAGYGRSDPCDLPRPLTYMHEEGEDVLPKVLDAIGADEVVLVGHSDGASIAIVHAGAHADARVKGLVLMAPHVFTEEMGLASIAAARAAFETTDLREKLAKYHGANVDCAFRGWNGAWLDPGFRDWNIEGYLGNIRVPVLVLQGEDDQYGTCAQVDAIARQSGSPVETVMLPACGHAPFKERPERTLAETARFVARVLQPRAAPMNTARRGQG</sequence>
<accession>A0A9J6PDR4</accession>
<organism evidence="2 3">
    <name type="scientific">Futiania mangrovi</name>
    <dbReference type="NCBI Taxonomy" id="2959716"/>
    <lineage>
        <taxon>Bacteria</taxon>
        <taxon>Pseudomonadati</taxon>
        <taxon>Pseudomonadota</taxon>
        <taxon>Alphaproteobacteria</taxon>
        <taxon>Futianiales</taxon>
        <taxon>Futianiaceae</taxon>
        <taxon>Futiania</taxon>
    </lineage>
</organism>
<proteinExistence type="predicted"/>
<dbReference type="Pfam" id="PF12697">
    <property type="entry name" value="Abhydrolase_6"/>
    <property type="match status" value="1"/>
</dbReference>
<keyword evidence="3" id="KW-1185">Reference proteome</keyword>
<dbReference type="PANTHER" id="PTHR43689">
    <property type="entry name" value="HYDROLASE"/>
    <property type="match status" value="1"/>
</dbReference>
<dbReference type="InterPro" id="IPR029058">
    <property type="entry name" value="AB_hydrolase_fold"/>
</dbReference>
<dbReference type="RefSeq" id="WP_269331795.1">
    <property type="nucleotide sequence ID" value="NZ_JAMZFT010000001.1"/>
</dbReference>
<reference evidence="2" key="1">
    <citation type="submission" date="2022-06" db="EMBL/GenBank/DDBJ databases">
        <title>Isolation and Genomics of Futiania mangrovii gen. nov., sp. nov., a Rare and Metabolically-versatile member in the Class Alphaproteobacteria.</title>
        <authorList>
            <person name="Liu L."/>
            <person name="Huang W.-C."/>
            <person name="Pan J."/>
            <person name="Li J."/>
            <person name="Huang Y."/>
            <person name="Du H."/>
            <person name="Liu Y."/>
            <person name="Li M."/>
        </authorList>
    </citation>
    <scope>NUCLEOTIDE SEQUENCE</scope>
    <source>
        <strain evidence="2">FT118</strain>
    </source>
</reference>
<dbReference type="AlphaFoldDB" id="A0A9J6PDR4"/>
<evidence type="ECO:0000313" key="2">
    <source>
        <dbReference type="EMBL" id="MCP1335867.1"/>
    </source>
</evidence>
<dbReference type="PANTHER" id="PTHR43689:SF8">
    <property type="entry name" value="ALPHA_BETA-HYDROLASES SUPERFAMILY PROTEIN"/>
    <property type="match status" value="1"/>
</dbReference>
<dbReference type="GO" id="GO:0016787">
    <property type="term" value="F:hydrolase activity"/>
    <property type="evidence" value="ECO:0007669"/>
    <property type="project" value="UniProtKB-KW"/>
</dbReference>
<keyword evidence="2" id="KW-0378">Hydrolase</keyword>
<comment type="caution">
    <text evidence="2">The sequence shown here is derived from an EMBL/GenBank/DDBJ whole genome shotgun (WGS) entry which is preliminary data.</text>
</comment>
<evidence type="ECO:0000259" key="1">
    <source>
        <dbReference type="Pfam" id="PF12697"/>
    </source>
</evidence>
<dbReference type="SUPFAM" id="SSF53474">
    <property type="entry name" value="alpha/beta-Hydrolases"/>
    <property type="match status" value="1"/>
</dbReference>
<gene>
    <name evidence="2" type="ORF">NJQ99_05550</name>
</gene>
<protein>
    <submittedName>
        <fullName evidence="2">Alpha/beta hydrolase</fullName>
    </submittedName>
</protein>
<dbReference type="Proteomes" id="UP001055804">
    <property type="component" value="Unassembled WGS sequence"/>
</dbReference>
<dbReference type="EMBL" id="JAMZFT010000001">
    <property type="protein sequence ID" value="MCP1335867.1"/>
    <property type="molecule type" value="Genomic_DNA"/>
</dbReference>